<dbReference type="PANTHER" id="PTHR33048:SF47">
    <property type="entry name" value="INTEGRAL MEMBRANE PROTEIN-RELATED"/>
    <property type="match status" value="1"/>
</dbReference>
<reference evidence="9" key="1">
    <citation type="journal article" date="2020" name="BMC Genomics">
        <title>Correction to: Identification and distribution of gene clusters required for synthesis of sphingolipid metabolism inhibitors in diverse species of the filamentous fungus Fusarium.</title>
        <authorList>
            <person name="Kim H.S."/>
            <person name="Lohmar J.M."/>
            <person name="Busman M."/>
            <person name="Brown D.W."/>
            <person name="Naumann T.A."/>
            <person name="Divon H.H."/>
            <person name="Lysoe E."/>
            <person name="Uhlig S."/>
            <person name="Proctor R.H."/>
        </authorList>
    </citation>
    <scope>NUCLEOTIDE SEQUENCE</scope>
    <source>
        <strain evidence="9">NRRL 22465</strain>
    </source>
</reference>
<sequence>MAELQGDVYAAVSIVWAAALLALIARVFARRLTKITWWYDDYFCILAFVFACGYNAILIYCNEPWTAHWWMGRTMPDSLSEEYRKDILFHARLLQFCVSLNYAFSIAFSKLSILFFYWRIFKHSAIRIPIQIMVAITISWIILRTFMAMFRCVPIAAYWDKTIENSRCDINDSQFFFGTCLTHFVMDIVILILPVIEVFKLRLRIGQKFAITALFIVGFVVCLASMFVIFESIRYDVHTTQVPRDMTLNDTWGAVEINVAIVSGCFPLLRPIFRFILPATFLNSYGSSHPTGISGVSRNTNAMRLTALIRTHREKEIDESSSTHQLADPEQGTPNPAEYEVIEGKDGVQTVVFSPRDDRLPREDGKNGIYVRNDVKVEVEELQHTYAMKR</sequence>
<dbReference type="Pfam" id="PF20684">
    <property type="entry name" value="Fung_rhodopsin"/>
    <property type="match status" value="1"/>
</dbReference>
<feature type="transmembrane region" description="Helical" evidence="7">
    <location>
        <begin position="250"/>
        <end position="269"/>
    </location>
</feature>
<keyword evidence="3 7" id="KW-1133">Transmembrane helix</keyword>
<dbReference type="InterPro" id="IPR049326">
    <property type="entry name" value="Rhodopsin_dom_fungi"/>
</dbReference>
<feature type="domain" description="Rhodopsin" evidence="8">
    <location>
        <begin position="25"/>
        <end position="274"/>
    </location>
</feature>
<feature type="transmembrane region" description="Helical" evidence="7">
    <location>
        <begin position="6"/>
        <end position="29"/>
    </location>
</feature>
<evidence type="ECO:0000259" key="8">
    <source>
        <dbReference type="Pfam" id="PF20684"/>
    </source>
</evidence>
<feature type="transmembrane region" description="Helical" evidence="7">
    <location>
        <begin position="175"/>
        <end position="196"/>
    </location>
</feature>
<feature type="transmembrane region" description="Helical" evidence="7">
    <location>
        <begin position="208"/>
        <end position="230"/>
    </location>
</feature>
<evidence type="ECO:0000256" key="4">
    <source>
        <dbReference type="ARBA" id="ARBA00023136"/>
    </source>
</evidence>
<dbReference type="InterPro" id="IPR052337">
    <property type="entry name" value="SAT4-like"/>
</dbReference>
<evidence type="ECO:0000256" key="7">
    <source>
        <dbReference type="SAM" id="Phobius"/>
    </source>
</evidence>
<dbReference type="AlphaFoldDB" id="A0A8H4UE55"/>
<evidence type="ECO:0000256" key="3">
    <source>
        <dbReference type="ARBA" id="ARBA00022989"/>
    </source>
</evidence>
<keyword evidence="10" id="KW-1185">Reference proteome</keyword>
<evidence type="ECO:0000256" key="5">
    <source>
        <dbReference type="ARBA" id="ARBA00038359"/>
    </source>
</evidence>
<comment type="caution">
    <text evidence="9">The sequence shown here is derived from an EMBL/GenBank/DDBJ whole genome shotgun (WGS) entry which is preliminary data.</text>
</comment>
<dbReference type="EMBL" id="JABEYC010000700">
    <property type="protein sequence ID" value="KAF4974834.1"/>
    <property type="molecule type" value="Genomic_DNA"/>
</dbReference>
<name>A0A8H4UE55_9HYPO</name>
<gene>
    <name evidence="9" type="ORF">FZEAL_8295</name>
</gene>
<evidence type="ECO:0000256" key="2">
    <source>
        <dbReference type="ARBA" id="ARBA00022692"/>
    </source>
</evidence>
<feature type="transmembrane region" description="Helical" evidence="7">
    <location>
        <begin position="41"/>
        <end position="60"/>
    </location>
</feature>
<proteinExistence type="inferred from homology"/>
<dbReference type="Proteomes" id="UP000635477">
    <property type="component" value="Unassembled WGS sequence"/>
</dbReference>
<feature type="transmembrane region" description="Helical" evidence="7">
    <location>
        <begin position="93"/>
        <end position="118"/>
    </location>
</feature>
<dbReference type="PANTHER" id="PTHR33048">
    <property type="entry name" value="PTH11-LIKE INTEGRAL MEMBRANE PROTEIN (AFU_ORTHOLOGUE AFUA_5G11245)"/>
    <property type="match status" value="1"/>
</dbReference>
<dbReference type="GO" id="GO:0016020">
    <property type="term" value="C:membrane"/>
    <property type="evidence" value="ECO:0007669"/>
    <property type="project" value="UniProtKB-SubCell"/>
</dbReference>
<accession>A0A8H4UE55</accession>
<evidence type="ECO:0000256" key="1">
    <source>
        <dbReference type="ARBA" id="ARBA00004141"/>
    </source>
</evidence>
<keyword evidence="4 7" id="KW-0472">Membrane</keyword>
<evidence type="ECO:0000313" key="9">
    <source>
        <dbReference type="EMBL" id="KAF4974834.1"/>
    </source>
</evidence>
<reference evidence="9" key="2">
    <citation type="submission" date="2020-05" db="EMBL/GenBank/DDBJ databases">
        <authorList>
            <person name="Kim H.-S."/>
            <person name="Proctor R.H."/>
            <person name="Brown D.W."/>
        </authorList>
    </citation>
    <scope>NUCLEOTIDE SEQUENCE</scope>
    <source>
        <strain evidence="9">NRRL 22465</strain>
    </source>
</reference>
<keyword evidence="2 7" id="KW-0812">Transmembrane</keyword>
<evidence type="ECO:0000256" key="6">
    <source>
        <dbReference type="SAM" id="MobiDB-lite"/>
    </source>
</evidence>
<comment type="similarity">
    <text evidence="5">Belongs to the SAT4 family.</text>
</comment>
<organism evidence="9 10">
    <name type="scientific">Fusarium zealandicum</name>
    <dbReference type="NCBI Taxonomy" id="1053134"/>
    <lineage>
        <taxon>Eukaryota</taxon>
        <taxon>Fungi</taxon>
        <taxon>Dikarya</taxon>
        <taxon>Ascomycota</taxon>
        <taxon>Pezizomycotina</taxon>
        <taxon>Sordariomycetes</taxon>
        <taxon>Hypocreomycetidae</taxon>
        <taxon>Hypocreales</taxon>
        <taxon>Nectriaceae</taxon>
        <taxon>Fusarium</taxon>
        <taxon>Fusarium staphyleae species complex</taxon>
    </lineage>
</organism>
<comment type="subcellular location">
    <subcellularLocation>
        <location evidence="1">Membrane</location>
        <topology evidence="1">Multi-pass membrane protein</topology>
    </subcellularLocation>
</comment>
<evidence type="ECO:0000313" key="10">
    <source>
        <dbReference type="Proteomes" id="UP000635477"/>
    </source>
</evidence>
<protein>
    <recommendedName>
        <fullName evidence="8">Rhodopsin domain-containing protein</fullName>
    </recommendedName>
</protein>
<dbReference type="OrthoDB" id="5417844at2759"/>
<feature type="region of interest" description="Disordered" evidence="6">
    <location>
        <begin position="314"/>
        <end position="336"/>
    </location>
</feature>